<evidence type="ECO:0000313" key="1">
    <source>
        <dbReference type="EMBL" id="XAY03386.1"/>
    </source>
</evidence>
<dbReference type="AlphaFoldDB" id="A0AAU7AP03"/>
<gene>
    <name evidence="1" type="ORF">DSM112329_00200</name>
</gene>
<accession>A0AAU7AP03</accession>
<proteinExistence type="predicted"/>
<name>A0AAU7AP03_9ACTN</name>
<sequence>MRWLTILITAMQLANPNIAPPPKMPRVSVPVTNIVKQVQDVRRAYPKAPPASIYNQIKLRWKYEKRVLNPARKRALQRTLWAEIRRQVTQTTQRVTPQRVKPRRGRIVIAVVGRAARALPIFRVLRYLRRGR</sequence>
<reference evidence="1" key="1">
    <citation type="submission" date="2022-12" db="EMBL/GenBank/DDBJ databases">
        <title>Paraconexibacter alkalitolerans sp. nov. and Baekduia alba sp. nov., isolated from soil and emended description of the genera Paraconexibacter (Chun et al., 2020) and Baekduia (An et al., 2020).</title>
        <authorList>
            <person name="Vieira S."/>
            <person name="Huber K.J."/>
            <person name="Geppert A."/>
            <person name="Wolf J."/>
            <person name="Neumann-Schaal M."/>
            <person name="Muesken M."/>
            <person name="Overmann J."/>
        </authorList>
    </citation>
    <scope>NUCLEOTIDE SEQUENCE</scope>
    <source>
        <strain evidence="1">AEG42_29</strain>
    </source>
</reference>
<protein>
    <submittedName>
        <fullName evidence="1">Uncharacterized protein</fullName>
    </submittedName>
</protein>
<dbReference type="KEGG" id="parq:DSM112329_00200"/>
<organism evidence="1">
    <name type="scientific">Paraconexibacter sp. AEG42_29</name>
    <dbReference type="NCBI Taxonomy" id="2997339"/>
    <lineage>
        <taxon>Bacteria</taxon>
        <taxon>Bacillati</taxon>
        <taxon>Actinomycetota</taxon>
        <taxon>Thermoleophilia</taxon>
        <taxon>Solirubrobacterales</taxon>
        <taxon>Paraconexibacteraceae</taxon>
        <taxon>Paraconexibacter</taxon>
    </lineage>
</organism>
<dbReference type="EMBL" id="CP114014">
    <property type="protein sequence ID" value="XAY03386.1"/>
    <property type="molecule type" value="Genomic_DNA"/>
</dbReference>
<dbReference type="RefSeq" id="WP_354699943.1">
    <property type="nucleotide sequence ID" value="NZ_CP114014.1"/>
</dbReference>